<reference evidence="2" key="2">
    <citation type="submission" date="2023-01" db="EMBL/GenBank/DDBJ databases">
        <title>Gilvimarinus xylanilyticus HB14 isolated from Caulerpa lentillifera aquaculture base in Hainan, China.</title>
        <authorList>
            <person name="Zhang Y.-J."/>
        </authorList>
    </citation>
    <scope>NUCLEOTIDE SEQUENCE</scope>
    <source>
        <strain evidence="2">HB14</strain>
    </source>
</reference>
<evidence type="ECO:0000256" key="1">
    <source>
        <dbReference type="SAM" id="Phobius"/>
    </source>
</evidence>
<dbReference type="AlphaFoldDB" id="A0A9X2HWR2"/>
<keyword evidence="1" id="KW-0812">Transmembrane</keyword>
<proteinExistence type="predicted"/>
<keyword evidence="1" id="KW-1133">Transmembrane helix</keyword>
<reference evidence="2" key="1">
    <citation type="submission" date="2022-05" db="EMBL/GenBank/DDBJ databases">
        <authorList>
            <person name="Sun H.-N."/>
        </authorList>
    </citation>
    <scope>NUCLEOTIDE SEQUENCE</scope>
    <source>
        <strain evidence="2">HB14</strain>
    </source>
</reference>
<keyword evidence="3" id="KW-1185">Reference proteome</keyword>
<protein>
    <submittedName>
        <fullName evidence="2">Uncharacterized protein</fullName>
    </submittedName>
</protein>
<evidence type="ECO:0000313" key="2">
    <source>
        <dbReference type="EMBL" id="MCP8899089.1"/>
    </source>
</evidence>
<name>A0A9X2HWR2_9GAMM</name>
<feature type="transmembrane region" description="Helical" evidence="1">
    <location>
        <begin position="37"/>
        <end position="55"/>
    </location>
</feature>
<sequence length="89" mass="10017">MLHYLKIFSWLLFTFAIVGLIALLAGLEPTMTSVFKATWLLLGQTAVASILLLGFKYYRLGKISQKLLLYSGWTLIALLVITGQIWLNL</sequence>
<dbReference type="EMBL" id="JAMFTH010000001">
    <property type="protein sequence ID" value="MCP8899089.1"/>
    <property type="molecule type" value="Genomic_DNA"/>
</dbReference>
<accession>A0A9X2HWR2</accession>
<dbReference type="RefSeq" id="WP_253967348.1">
    <property type="nucleotide sequence ID" value="NZ_JAMFTH010000001.1"/>
</dbReference>
<gene>
    <name evidence="2" type="ORF">M6D89_07235</name>
</gene>
<feature type="transmembrane region" description="Helical" evidence="1">
    <location>
        <begin position="67"/>
        <end position="87"/>
    </location>
</feature>
<dbReference type="Proteomes" id="UP001139319">
    <property type="component" value="Unassembled WGS sequence"/>
</dbReference>
<feature type="transmembrane region" description="Helical" evidence="1">
    <location>
        <begin position="7"/>
        <end position="25"/>
    </location>
</feature>
<comment type="caution">
    <text evidence="2">The sequence shown here is derived from an EMBL/GenBank/DDBJ whole genome shotgun (WGS) entry which is preliminary data.</text>
</comment>
<keyword evidence="1" id="KW-0472">Membrane</keyword>
<evidence type="ECO:0000313" key="3">
    <source>
        <dbReference type="Proteomes" id="UP001139319"/>
    </source>
</evidence>
<organism evidence="2 3">
    <name type="scientific">Gilvimarinus xylanilyticus</name>
    <dbReference type="NCBI Taxonomy" id="2944139"/>
    <lineage>
        <taxon>Bacteria</taxon>
        <taxon>Pseudomonadati</taxon>
        <taxon>Pseudomonadota</taxon>
        <taxon>Gammaproteobacteria</taxon>
        <taxon>Cellvibrionales</taxon>
        <taxon>Cellvibrionaceae</taxon>
        <taxon>Gilvimarinus</taxon>
    </lineage>
</organism>